<dbReference type="PANTHER" id="PTHR45669:SF26">
    <property type="entry name" value="GLUTAREDOXIN DOMAIN-CONTAINING PROTEIN"/>
    <property type="match status" value="1"/>
</dbReference>
<dbReference type="Gene3D" id="3.40.30.10">
    <property type="entry name" value="Glutaredoxin"/>
    <property type="match status" value="1"/>
</dbReference>
<reference evidence="2" key="1">
    <citation type="submission" date="2019-09" db="EMBL/GenBank/DDBJ databases">
        <title>Draft genome information of white flower Hibiscus syriacus.</title>
        <authorList>
            <person name="Kim Y.-M."/>
        </authorList>
    </citation>
    <scope>NUCLEOTIDE SEQUENCE [LARGE SCALE GENOMIC DNA]</scope>
    <source>
        <strain evidence="2">YM2019G1</strain>
    </source>
</reference>
<dbReference type="SUPFAM" id="SSF52833">
    <property type="entry name" value="Thioredoxin-like"/>
    <property type="match status" value="1"/>
</dbReference>
<dbReference type="Proteomes" id="UP000436088">
    <property type="component" value="Unassembled WGS sequence"/>
</dbReference>
<organism evidence="2 3">
    <name type="scientific">Hibiscus syriacus</name>
    <name type="common">Rose of Sharon</name>
    <dbReference type="NCBI Taxonomy" id="106335"/>
    <lineage>
        <taxon>Eukaryota</taxon>
        <taxon>Viridiplantae</taxon>
        <taxon>Streptophyta</taxon>
        <taxon>Embryophyta</taxon>
        <taxon>Tracheophyta</taxon>
        <taxon>Spermatophyta</taxon>
        <taxon>Magnoliopsida</taxon>
        <taxon>eudicotyledons</taxon>
        <taxon>Gunneridae</taxon>
        <taxon>Pentapetalae</taxon>
        <taxon>rosids</taxon>
        <taxon>malvids</taxon>
        <taxon>Malvales</taxon>
        <taxon>Malvaceae</taxon>
        <taxon>Malvoideae</taxon>
        <taxon>Hibiscus</taxon>
    </lineage>
</organism>
<dbReference type="Pfam" id="PF23733">
    <property type="entry name" value="GRXCR1-2_C"/>
    <property type="match status" value="1"/>
</dbReference>
<dbReference type="CDD" id="cd03031">
    <property type="entry name" value="GRX_GRX_like"/>
    <property type="match status" value="1"/>
</dbReference>
<protein>
    <submittedName>
        <fullName evidence="2">LRR repeats and ubiquitin-like domain-containing protein</fullName>
    </submittedName>
</protein>
<dbReference type="PROSITE" id="PS51354">
    <property type="entry name" value="GLUTAREDOXIN_2"/>
    <property type="match status" value="1"/>
</dbReference>
<dbReference type="OrthoDB" id="423313at2759"/>
<evidence type="ECO:0000313" key="2">
    <source>
        <dbReference type="EMBL" id="KAE8687291.1"/>
    </source>
</evidence>
<evidence type="ECO:0000313" key="3">
    <source>
        <dbReference type="Proteomes" id="UP000436088"/>
    </source>
</evidence>
<dbReference type="InterPro" id="IPR002109">
    <property type="entry name" value="Glutaredoxin"/>
</dbReference>
<dbReference type="InterPro" id="IPR036249">
    <property type="entry name" value="Thioredoxin-like_sf"/>
</dbReference>
<dbReference type="EMBL" id="VEPZ02001205">
    <property type="protein sequence ID" value="KAE8687291.1"/>
    <property type="molecule type" value="Genomic_DNA"/>
</dbReference>
<name>A0A6A2Z5M3_HIBSY</name>
<comment type="caution">
    <text evidence="2">The sequence shown here is derived from an EMBL/GenBank/DDBJ whole genome shotgun (WGS) entry which is preliminary data.</text>
</comment>
<dbReference type="PANTHER" id="PTHR45669">
    <property type="entry name" value="GLUTAREDOXIN DOMAIN-CONTAINING CYSTEINE-RICH PROTEIN CG12206-RELATED"/>
    <property type="match status" value="1"/>
</dbReference>
<keyword evidence="3" id="KW-1185">Reference proteome</keyword>
<feature type="domain" description="Glutaredoxin" evidence="1">
    <location>
        <begin position="88"/>
        <end position="154"/>
    </location>
</feature>
<evidence type="ECO:0000259" key="1">
    <source>
        <dbReference type="Pfam" id="PF00462"/>
    </source>
</evidence>
<gene>
    <name evidence="2" type="ORF">F3Y22_tig00111022pilonHSYRG00438</name>
</gene>
<dbReference type="Pfam" id="PF00462">
    <property type="entry name" value="Glutaredoxin"/>
    <property type="match status" value="1"/>
</dbReference>
<dbReference type="AlphaFoldDB" id="A0A6A2Z5M3"/>
<proteinExistence type="predicted"/>
<accession>A0A6A2Z5M3</accession>
<sequence length="234" mass="25896">MWRLWDNQKKSLPVPQTSSSFSLSSFKDIQRLCTEDSSSTSPLSAANVFHRVRLANSLRRSWAPVPNGKIPDSISGRPNSIPGSDKRIVVYSTSLRVVRSTFENCKTVLSILQGFRVSINERDVSMDSSFLKELRGIVGQSKLSLPRVFIGGRYMGGAEEIKELHETGELKKLVEGLPAADPDTCDNCGCYRFVLCNECDGSRKMYTQKSGFKTCTTCNENGLIKCPSCSPLPL</sequence>